<proteinExistence type="predicted"/>
<evidence type="ECO:0000313" key="2">
    <source>
        <dbReference type="EMBL" id="GGL03695.1"/>
    </source>
</evidence>
<reference evidence="2" key="2">
    <citation type="submission" date="2020-09" db="EMBL/GenBank/DDBJ databases">
        <authorList>
            <person name="Sun Q."/>
            <person name="Ohkuma M."/>
        </authorList>
    </citation>
    <scope>NUCLEOTIDE SEQUENCE</scope>
    <source>
        <strain evidence="2">JCM 3035</strain>
    </source>
</reference>
<reference evidence="2" key="1">
    <citation type="journal article" date="2014" name="Int. J. Syst. Evol. Microbiol.">
        <title>Complete genome sequence of Corynebacterium casei LMG S-19264T (=DSM 44701T), isolated from a smear-ripened cheese.</title>
        <authorList>
            <consortium name="US DOE Joint Genome Institute (JGI-PGF)"/>
            <person name="Walter F."/>
            <person name="Albersmeier A."/>
            <person name="Kalinowski J."/>
            <person name="Ruckert C."/>
        </authorList>
    </citation>
    <scope>NUCLEOTIDE SEQUENCE</scope>
    <source>
        <strain evidence="2">JCM 3035</strain>
    </source>
</reference>
<protein>
    <submittedName>
        <fullName evidence="2">Uncharacterized protein</fullName>
    </submittedName>
</protein>
<feature type="compositionally biased region" description="Basic and acidic residues" evidence="1">
    <location>
        <begin position="11"/>
        <end position="25"/>
    </location>
</feature>
<feature type="region of interest" description="Disordered" evidence="1">
    <location>
        <begin position="1"/>
        <end position="64"/>
    </location>
</feature>
<dbReference type="EMBL" id="BMPQ01000029">
    <property type="protein sequence ID" value="GGL03695.1"/>
    <property type="molecule type" value="Genomic_DNA"/>
</dbReference>
<dbReference type="Proteomes" id="UP000637788">
    <property type="component" value="Unassembled WGS sequence"/>
</dbReference>
<accession>A0A917VQD1</accession>
<dbReference type="AlphaFoldDB" id="A0A917VQD1"/>
<gene>
    <name evidence="2" type="ORF">GCM10010094_75680</name>
</gene>
<organism evidence="2 3">
    <name type="scientific">Streptomyces flaveus</name>
    <dbReference type="NCBI Taxonomy" id="66370"/>
    <lineage>
        <taxon>Bacteria</taxon>
        <taxon>Bacillati</taxon>
        <taxon>Actinomycetota</taxon>
        <taxon>Actinomycetes</taxon>
        <taxon>Kitasatosporales</taxon>
        <taxon>Streptomycetaceae</taxon>
        <taxon>Streptomyces</taxon>
        <taxon>Streptomyces aurantiacus group</taxon>
    </lineage>
</organism>
<name>A0A917VQD1_9ACTN</name>
<sequence>MYQTGATRPIDGSHGDRRQRGDREQAQGTLAPVVGGTDSRPGPPIGLPSTAITPASQTEDEAAR</sequence>
<keyword evidence="3" id="KW-1185">Reference proteome</keyword>
<evidence type="ECO:0000313" key="3">
    <source>
        <dbReference type="Proteomes" id="UP000637788"/>
    </source>
</evidence>
<evidence type="ECO:0000256" key="1">
    <source>
        <dbReference type="SAM" id="MobiDB-lite"/>
    </source>
</evidence>
<comment type="caution">
    <text evidence="2">The sequence shown here is derived from an EMBL/GenBank/DDBJ whole genome shotgun (WGS) entry which is preliminary data.</text>
</comment>